<dbReference type="Pfam" id="PF00038">
    <property type="entry name" value="Filament"/>
    <property type="match status" value="1"/>
</dbReference>
<evidence type="ECO:0000256" key="4">
    <source>
        <dbReference type="SAM" id="Coils"/>
    </source>
</evidence>
<evidence type="ECO:0000259" key="6">
    <source>
        <dbReference type="PROSITE" id="PS51842"/>
    </source>
</evidence>
<dbReference type="InterPro" id="IPR002957">
    <property type="entry name" value="Keratin_I"/>
</dbReference>
<evidence type="ECO:0000256" key="1">
    <source>
        <dbReference type="ARBA" id="ARBA00022754"/>
    </source>
</evidence>
<dbReference type="SUPFAM" id="SSF64593">
    <property type="entry name" value="Intermediate filament protein, coiled coil region"/>
    <property type="match status" value="2"/>
</dbReference>
<accession>A0ABP0F8A2</accession>
<dbReference type="Gene3D" id="1.20.5.1160">
    <property type="entry name" value="Vasodilator-stimulated phosphoprotein"/>
    <property type="match status" value="1"/>
</dbReference>
<feature type="domain" description="IF rod" evidence="6">
    <location>
        <begin position="79"/>
        <end position="387"/>
    </location>
</feature>
<feature type="coiled-coil region" evidence="4">
    <location>
        <begin position="90"/>
        <end position="120"/>
    </location>
</feature>
<dbReference type="PROSITE" id="PS00226">
    <property type="entry name" value="IF_ROD_1"/>
    <property type="match status" value="1"/>
</dbReference>
<comment type="similarity">
    <text evidence="3">Belongs to the intermediate filament family.</text>
</comment>
<dbReference type="InterPro" id="IPR050405">
    <property type="entry name" value="Intermediate_filament"/>
</dbReference>
<dbReference type="EMBL" id="CAWYQH010000013">
    <property type="protein sequence ID" value="CAK8674537.1"/>
    <property type="molecule type" value="Genomic_DNA"/>
</dbReference>
<feature type="compositionally biased region" description="Low complexity" evidence="5">
    <location>
        <begin position="431"/>
        <end position="443"/>
    </location>
</feature>
<dbReference type="InterPro" id="IPR039008">
    <property type="entry name" value="IF_rod_dom"/>
</dbReference>
<evidence type="ECO:0000256" key="3">
    <source>
        <dbReference type="RuleBase" id="RU000685"/>
    </source>
</evidence>
<comment type="caution">
    <text evidence="7">The sequence shown here is derived from an EMBL/GenBank/DDBJ whole genome shotgun (WGS) entry which is preliminary data.</text>
</comment>
<dbReference type="PROSITE" id="PS51842">
    <property type="entry name" value="IF_ROD_2"/>
    <property type="match status" value="1"/>
</dbReference>
<evidence type="ECO:0000256" key="5">
    <source>
        <dbReference type="SAM" id="MobiDB-lite"/>
    </source>
</evidence>
<dbReference type="PANTHER" id="PTHR45652:SF21">
    <property type="entry name" value="ZINC FINGER CCCH DOMAIN-CONTAINING PROTEIN 13-LIKE ISOFORM X1"/>
    <property type="match status" value="1"/>
</dbReference>
<keyword evidence="2 4" id="KW-0175">Coiled coil</keyword>
<keyword evidence="1 3" id="KW-0403">Intermediate filament</keyword>
<dbReference type="PANTHER" id="PTHR45652">
    <property type="entry name" value="GLIAL FIBRILLARY ACIDIC PROTEIN"/>
    <property type="match status" value="1"/>
</dbReference>
<evidence type="ECO:0000256" key="2">
    <source>
        <dbReference type="ARBA" id="ARBA00023054"/>
    </source>
</evidence>
<protein>
    <recommendedName>
        <fullName evidence="6">IF rod domain-containing protein</fullName>
    </recommendedName>
</protein>
<evidence type="ECO:0000313" key="7">
    <source>
        <dbReference type="EMBL" id="CAK8674537.1"/>
    </source>
</evidence>
<proteinExistence type="inferred from homology"/>
<sequence>MSSKSSRSSYRNTFGNQTAYSTAGSKTFMKGFGVEEPVTSKRVSYSYSASSSSGGAAGLGAAATPSMLERDMVNLKLNEKETLSGINNRFANYIEKVRYLEQENQRLEKLIQDASANKEVDLGEDKIENLRRLRAQVDDATLAKVRSEIQRDNLRGEASEFKWKLDHEGRLRSELDDELGRLRKDVDDATMVRVDLERKIETMREELDYGKKLHAEEIEDLMEQIKNQGVSVEVDGIAPDVAELLRQIRAQYESMVLKNRDEAEQWYKSKFDDLEDRAKLNINELEKVQVDVNDYRKQVTQLEMELESLRGSNEYLERNLADVEKRYELEAQRYQARVGRLGNELDYATQEMKRHLAEYKRLMSVKMSLEKEILTYRRLLEGEEKRVSSSSDESDSEYKTKTTKKVIVKTIETKDGKIVSSSISEKQLDGSESFSSSSSSDED</sequence>
<reference evidence="7 8" key="1">
    <citation type="submission" date="2024-02" db="EMBL/GenBank/DDBJ databases">
        <authorList>
            <person name="Daric V."/>
            <person name="Darras S."/>
        </authorList>
    </citation>
    <scope>NUCLEOTIDE SEQUENCE [LARGE SCALE GENOMIC DNA]</scope>
</reference>
<organism evidence="7 8">
    <name type="scientific">Clavelina lepadiformis</name>
    <name type="common">Light-bulb sea squirt</name>
    <name type="synonym">Ascidia lepadiformis</name>
    <dbReference type="NCBI Taxonomy" id="159417"/>
    <lineage>
        <taxon>Eukaryota</taxon>
        <taxon>Metazoa</taxon>
        <taxon>Chordata</taxon>
        <taxon>Tunicata</taxon>
        <taxon>Ascidiacea</taxon>
        <taxon>Aplousobranchia</taxon>
        <taxon>Clavelinidae</taxon>
        <taxon>Clavelina</taxon>
    </lineage>
</organism>
<feature type="region of interest" description="Disordered" evidence="5">
    <location>
        <begin position="419"/>
        <end position="443"/>
    </location>
</feature>
<dbReference type="PRINTS" id="PR01248">
    <property type="entry name" value="TYPE1KERATIN"/>
</dbReference>
<dbReference type="InterPro" id="IPR018039">
    <property type="entry name" value="IF_conserved"/>
</dbReference>
<keyword evidence="8" id="KW-1185">Reference proteome</keyword>
<evidence type="ECO:0000313" key="8">
    <source>
        <dbReference type="Proteomes" id="UP001642483"/>
    </source>
</evidence>
<gene>
    <name evidence="7" type="ORF">CVLEPA_LOCUS4233</name>
</gene>
<dbReference type="Gene3D" id="1.20.5.500">
    <property type="entry name" value="Single helix bin"/>
    <property type="match status" value="1"/>
</dbReference>
<dbReference type="SMART" id="SM01391">
    <property type="entry name" value="Filament"/>
    <property type="match status" value="1"/>
</dbReference>
<name>A0ABP0F8A2_CLALP</name>
<feature type="region of interest" description="Disordered" evidence="5">
    <location>
        <begin position="384"/>
        <end position="405"/>
    </location>
</feature>
<dbReference type="Gene3D" id="1.20.5.170">
    <property type="match status" value="1"/>
</dbReference>
<dbReference type="Proteomes" id="UP001642483">
    <property type="component" value="Unassembled WGS sequence"/>
</dbReference>